<feature type="domain" description="PKD" evidence="3">
    <location>
        <begin position="914"/>
        <end position="997"/>
    </location>
</feature>
<dbReference type="Gene3D" id="3.10.100.10">
    <property type="entry name" value="Mannose-Binding Protein A, subunit A"/>
    <property type="match status" value="1"/>
</dbReference>
<dbReference type="InterPro" id="IPR001304">
    <property type="entry name" value="C-type_lectin-like"/>
</dbReference>
<dbReference type="SUPFAM" id="SSF56436">
    <property type="entry name" value="C-type lectin-like"/>
    <property type="match status" value="1"/>
</dbReference>
<evidence type="ECO:0000256" key="1">
    <source>
        <dbReference type="ARBA" id="ARBA00022737"/>
    </source>
</evidence>
<dbReference type="Gene3D" id="2.60.40.10">
    <property type="entry name" value="Immunoglobulins"/>
    <property type="match status" value="5"/>
</dbReference>
<organism evidence="4 5">
    <name type="scientific">Methanosarcina barkeri CM1</name>
    <dbReference type="NCBI Taxonomy" id="796385"/>
    <lineage>
        <taxon>Archaea</taxon>
        <taxon>Methanobacteriati</taxon>
        <taxon>Methanobacteriota</taxon>
        <taxon>Stenosarchaea group</taxon>
        <taxon>Methanomicrobia</taxon>
        <taxon>Methanosarcinales</taxon>
        <taxon>Methanosarcinaceae</taxon>
        <taxon>Methanosarcina</taxon>
    </lineage>
</organism>
<accession>A0A0G3CCY4</accession>
<dbReference type="PATRIC" id="fig|796385.3.peg.3508"/>
<feature type="domain" description="C-type lectin" evidence="2">
    <location>
        <begin position="610"/>
        <end position="721"/>
    </location>
</feature>
<dbReference type="InterPro" id="IPR016187">
    <property type="entry name" value="CTDL_fold"/>
</dbReference>
<keyword evidence="1" id="KW-0677">Repeat</keyword>
<dbReference type="InterPro" id="IPR011042">
    <property type="entry name" value="6-blade_b-propeller_TolB-like"/>
</dbReference>
<dbReference type="Pfam" id="PF18911">
    <property type="entry name" value="PKD_4"/>
    <property type="match status" value="5"/>
</dbReference>
<dbReference type="PROSITE" id="PS50093">
    <property type="entry name" value="PKD"/>
    <property type="match status" value="5"/>
</dbReference>
<evidence type="ECO:0000313" key="5">
    <source>
        <dbReference type="Proteomes" id="UP000035331"/>
    </source>
</evidence>
<dbReference type="Pfam" id="PF01436">
    <property type="entry name" value="NHL"/>
    <property type="match status" value="12"/>
</dbReference>
<dbReference type="InterPro" id="IPR050952">
    <property type="entry name" value="TRIM-NHL_E3_ligases"/>
</dbReference>
<dbReference type="PANTHER" id="PTHR24104:SF25">
    <property type="entry name" value="PROTEIN LIN-41"/>
    <property type="match status" value="1"/>
</dbReference>
<evidence type="ECO:0000259" key="2">
    <source>
        <dbReference type="PROSITE" id="PS50041"/>
    </source>
</evidence>
<dbReference type="PANTHER" id="PTHR24104">
    <property type="entry name" value="E3 UBIQUITIN-PROTEIN LIGASE NHLRC1-RELATED"/>
    <property type="match status" value="1"/>
</dbReference>
<dbReference type="GO" id="GO:0008270">
    <property type="term" value="F:zinc ion binding"/>
    <property type="evidence" value="ECO:0007669"/>
    <property type="project" value="UniProtKB-KW"/>
</dbReference>
<dbReference type="SUPFAM" id="SSF63829">
    <property type="entry name" value="Calcium-dependent phosphotriesterase"/>
    <property type="match status" value="1"/>
</dbReference>
<dbReference type="InterPro" id="IPR035986">
    <property type="entry name" value="PKD_dom_sf"/>
</dbReference>
<dbReference type="PROSITE" id="PS51125">
    <property type="entry name" value="NHL"/>
    <property type="match status" value="12"/>
</dbReference>
<dbReference type="SUPFAM" id="SSF101898">
    <property type="entry name" value="NHL repeat"/>
    <property type="match status" value="2"/>
</dbReference>
<dbReference type="InterPro" id="IPR016186">
    <property type="entry name" value="C-type_lectin-like/link_sf"/>
</dbReference>
<dbReference type="Pfam" id="PF00059">
    <property type="entry name" value="Lectin_C"/>
    <property type="match status" value="1"/>
</dbReference>
<dbReference type="SUPFAM" id="SSF49299">
    <property type="entry name" value="PKD domain"/>
    <property type="match status" value="5"/>
</dbReference>
<reference evidence="5" key="1">
    <citation type="submission" date="2014-06" db="EMBL/GenBank/DDBJ databases">
        <title>The complete genome sequence of Methanosarcina barkeri CM1.</title>
        <authorList>
            <consortium name="Pastoral Greenhouse Gas Research Consortium"/>
            <person name="Lambie S.C."/>
            <person name="Leahy S.C."/>
            <person name="Kelly W.J."/>
            <person name="Li D."/>
            <person name="Reilly K."/>
            <person name="Attwood G.T."/>
            <person name="Altermann E."/>
        </authorList>
    </citation>
    <scope>NUCLEOTIDE SEQUENCE [LARGE SCALE GENOMIC DNA]</scope>
    <source>
        <strain evidence="5">CM1</strain>
    </source>
</reference>
<dbReference type="InterPro" id="IPR001258">
    <property type="entry name" value="NHL_repeat"/>
</dbReference>
<dbReference type="SMART" id="SM00089">
    <property type="entry name" value="PKD"/>
    <property type="match status" value="5"/>
</dbReference>
<dbReference type="EMBL" id="CP008746">
    <property type="protein sequence ID" value="AKJ39854.1"/>
    <property type="molecule type" value="Genomic_DNA"/>
</dbReference>
<feature type="domain" description="PKD" evidence="3">
    <location>
        <begin position="764"/>
        <end position="807"/>
    </location>
</feature>
<proteinExistence type="predicted"/>
<dbReference type="AlphaFoldDB" id="A0A0G3CCY4"/>
<dbReference type="PROSITE" id="PS50041">
    <property type="entry name" value="C_TYPE_LECTIN_2"/>
    <property type="match status" value="1"/>
</dbReference>
<evidence type="ECO:0000259" key="3">
    <source>
        <dbReference type="PROSITE" id="PS50093"/>
    </source>
</evidence>
<name>A0A0G3CCY4_METBA</name>
<dbReference type="FunFam" id="2.60.40.10:FF:000270">
    <property type="entry name" value="Cell surface protein"/>
    <property type="match status" value="5"/>
</dbReference>
<feature type="domain" description="PKD" evidence="3">
    <location>
        <begin position="1078"/>
        <end position="1161"/>
    </location>
</feature>
<reference evidence="4 5" key="2">
    <citation type="journal article" date="2015" name="Stand. Genomic Sci.">
        <title>The complete genome sequence of the rumen methanogen Methanosarcina barkeri CM1.</title>
        <authorList>
            <person name="Lambie S.C."/>
            <person name="Kelly W.J."/>
            <person name="Leahy S.C."/>
            <person name="Li D."/>
            <person name="Reilly K."/>
            <person name="McAllister T.A."/>
            <person name="Valle E.R."/>
            <person name="Attwood G.T."/>
            <person name="Altermann E."/>
        </authorList>
    </citation>
    <scope>NUCLEOTIDE SEQUENCE [LARGE SCALE GENOMIC DNA]</scope>
    <source>
        <strain evidence="4 5">CM1</strain>
    </source>
</reference>
<dbReference type="CDD" id="cd00146">
    <property type="entry name" value="PKD"/>
    <property type="match status" value="5"/>
</dbReference>
<evidence type="ECO:0000313" key="4">
    <source>
        <dbReference type="EMBL" id="AKJ39854.1"/>
    </source>
</evidence>
<feature type="domain" description="PKD" evidence="3">
    <location>
        <begin position="826"/>
        <end position="906"/>
    </location>
</feature>
<gene>
    <name evidence="4" type="ORF">MCM1_2858</name>
</gene>
<sequence>MKYQKANVFKITSLCLVLLFLGLMSASVTHAESFSFVTKWGSAGSSDGQFSSPCGVVIGPSGNVYVVDTSNHRIQEFDSSGSFITKWGSYGNSNSGSNPGPEGVAVDSSGNVYVADTNSHRILKFDSSGTLITQFGSYGSGDGQFNSPIGVTVDSSGNVYVADSSNCRIQKFDSSGTFITKWGSEGTGLGEFEFPRGVAVDSSGNVYVADSSNQRIQKFDSSGEFIIAWGSWGSGDKQFYNPSGVAVDSSGNVYVIDTDNPRIQKFNSNGKYLAQWGSWGSDDGQFSNPYGVFVDSSSNVYVADTYNNRIQKFNNTGTFIAKWGSEGSGDGQFSNPYGVVVDSSGNFYVIDTNNQRVQKFNSSGTFVTKWNTSNTDGDFNNPHGIAADSSGNIYVADTSNNRIQKFDSSGTFLTKWGSEGSDEGKFESPQDVAVDSSGNVYVVDANNYRIQKFDSSGEFITSWGSQGSGHGQFEYPHGIAVDSSDNVYVLDWNYYWYYGSRVQKFNSNGKYLTQWGSDGSNDGQLYNPQDIAVDSSGNIYVADTDNNRIQKFNNTGTFLFKWGYSGSGDGQFSNPQGIAVDSSGNVYVADTSNNRIQEFSISEELPYYSVNGHYYNAVSAPDGITWTDAKTAAESSTYLGMNGHLATITSQGENDFIYNNLGVTPNYYWLGAFHSDDSQEPDSGWQWVTGEPWNYTYWNSGQPDDAYESALQFYYGDKWNDYYRYYGQSGYIIEYEQPVLPVANFSANVSEGYAPLSVQFIDLSENATSWLWDFGDGTNATEQNVSHTYTSVGKYTVNLTVSNADGSDSEVKTEYIIVNEPLPGAPVANFTANVTSGTAPLEVQFTDESTGNVSAYAWDFDNDGTVDSIEQNPAYTYAATGTYTVNLTVTGPGGSDSEVKTGYIEVSSPSPSKLVAAFSASPTSGKVPLKVAFTDTSTGSPTSWKWDFGDGSKSFLQNPIHKYSKAGVYTVSLRVKNDADRDTVTKTDYIKVIVKPVANFTSSVTSGKVPLKVAFTDTSTGSPTSWKWDFGDGSKSFLQNPTHKYSKAGIYTVNLIVKNAQGSNAVTKTEYIAVVAKPVADFSATPTSGKAPLNVAFTDNSTGVPTAWKWSFGDGTTSREKNPEHQYLQGGSYKVTLTVVNAAGSSTTTKTNYIKVTTNTKPGIYSESK</sequence>
<dbReference type="InterPro" id="IPR022409">
    <property type="entry name" value="PKD/Chitinase_dom"/>
</dbReference>
<dbReference type="InterPro" id="IPR000601">
    <property type="entry name" value="PKD_dom"/>
</dbReference>
<feature type="domain" description="PKD" evidence="3">
    <location>
        <begin position="996"/>
        <end position="1079"/>
    </location>
</feature>
<dbReference type="SMART" id="SM00034">
    <property type="entry name" value="CLECT"/>
    <property type="match status" value="1"/>
</dbReference>
<dbReference type="CDD" id="cd14955">
    <property type="entry name" value="NHL_like_4"/>
    <property type="match status" value="2"/>
</dbReference>
<dbReference type="Gene3D" id="2.120.10.30">
    <property type="entry name" value="TolB, C-terminal domain"/>
    <property type="match status" value="7"/>
</dbReference>
<protein>
    <submittedName>
        <fullName evidence="4">Cell surface protein</fullName>
    </submittedName>
</protein>
<dbReference type="InterPro" id="IPR013783">
    <property type="entry name" value="Ig-like_fold"/>
</dbReference>
<dbReference type="Proteomes" id="UP000035331">
    <property type="component" value="Chromosome"/>
</dbReference>